<accession>A2SIK9</accession>
<dbReference type="FunFam" id="3.40.50.1820:FF:000089">
    <property type="entry name" value="Alpha/beta hydrolase"/>
    <property type="match status" value="1"/>
</dbReference>
<dbReference type="InterPro" id="IPR029058">
    <property type="entry name" value="AB_hydrolase_fold"/>
</dbReference>
<keyword evidence="2" id="KW-0378">Hydrolase</keyword>
<sequence>MPVDAHAQGLLDALKAQGLKSFEQMTIAEARGAIETFVGLQAPPEEVKQVHDLTVKGPAGELQYRIFVPAGPTPMPVLVYFHGGGWVGGSLAVVDEPCRAIANRCGAVVIAASYRLSPEARFPAATDDAYAAVQWASANAATYGGDASRLGVMGDSAGANLAAVVSMMARDRKGPAIKAQILTYPVIQRDGDFASRKANEEGYLLTSAGVAWFWKQYLASDADAVNPYASPIMAKDLTGLPPALVMTAEFDPARDEGEAYGKALAKAGVPVTVRRFEGLIHGVFGSADQPAS</sequence>
<evidence type="ECO:0000313" key="5">
    <source>
        <dbReference type="Proteomes" id="UP000000366"/>
    </source>
</evidence>
<dbReference type="STRING" id="420662.Mpe_A2443"/>
<reference evidence="4 5" key="1">
    <citation type="journal article" date="2007" name="J. Bacteriol.">
        <title>Whole-genome analysis of the methyl tert-butyl ether-degrading beta-proteobacterium Methylibium petroleiphilum PM1.</title>
        <authorList>
            <person name="Kane S.R."/>
            <person name="Chakicherla A.Y."/>
            <person name="Chain P.S.G."/>
            <person name="Schmidt R."/>
            <person name="Shin M.W."/>
            <person name="Legler T.C."/>
            <person name="Scow K.M."/>
            <person name="Larimer F.W."/>
            <person name="Lucas S.M."/>
            <person name="Richardson P.M."/>
            <person name="Hristova K.R."/>
        </authorList>
    </citation>
    <scope>NUCLEOTIDE SEQUENCE [LARGE SCALE GENOMIC DNA]</scope>
    <source>
        <strain evidence="5">ATCC BAA-1232 / LMG 22953 / PM1</strain>
    </source>
</reference>
<dbReference type="PANTHER" id="PTHR48081:SF8">
    <property type="entry name" value="ALPHA_BETA HYDROLASE FOLD-3 DOMAIN-CONTAINING PROTEIN-RELATED"/>
    <property type="match status" value="1"/>
</dbReference>
<dbReference type="Gene3D" id="3.40.50.1820">
    <property type="entry name" value="alpha/beta hydrolase"/>
    <property type="match status" value="1"/>
</dbReference>
<dbReference type="KEGG" id="mpt:Mpe_A2443"/>
<dbReference type="RefSeq" id="WP_011830031.1">
    <property type="nucleotide sequence ID" value="NC_008825.1"/>
</dbReference>
<keyword evidence="5" id="KW-1185">Reference proteome</keyword>
<gene>
    <name evidence="4" type="ordered locus">Mpe_A2443</name>
</gene>
<evidence type="ECO:0000256" key="1">
    <source>
        <dbReference type="ARBA" id="ARBA00010515"/>
    </source>
</evidence>
<name>A2SIK9_METPP</name>
<dbReference type="EMBL" id="CP000555">
    <property type="protein sequence ID" value="ABM95398.1"/>
    <property type="molecule type" value="Genomic_DNA"/>
</dbReference>
<dbReference type="HOGENOM" id="CLU_012494_6_4_4"/>
<feature type="domain" description="Alpha/beta hydrolase fold-3" evidence="3">
    <location>
        <begin position="78"/>
        <end position="284"/>
    </location>
</feature>
<dbReference type="Proteomes" id="UP000000366">
    <property type="component" value="Chromosome"/>
</dbReference>
<dbReference type="Pfam" id="PF07859">
    <property type="entry name" value="Abhydrolase_3"/>
    <property type="match status" value="1"/>
</dbReference>
<dbReference type="InterPro" id="IPR013094">
    <property type="entry name" value="AB_hydrolase_3"/>
</dbReference>
<proteinExistence type="inferred from homology"/>
<dbReference type="PANTHER" id="PTHR48081">
    <property type="entry name" value="AB HYDROLASE SUPERFAMILY PROTEIN C4A8.06C"/>
    <property type="match status" value="1"/>
</dbReference>
<evidence type="ECO:0000256" key="2">
    <source>
        <dbReference type="ARBA" id="ARBA00022801"/>
    </source>
</evidence>
<dbReference type="SUPFAM" id="SSF53474">
    <property type="entry name" value="alpha/beta-Hydrolases"/>
    <property type="match status" value="1"/>
</dbReference>
<organism evidence="4 5">
    <name type="scientific">Methylibium petroleiphilum (strain ATCC BAA-1232 / LMG 22953 / PM1)</name>
    <dbReference type="NCBI Taxonomy" id="420662"/>
    <lineage>
        <taxon>Bacteria</taxon>
        <taxon>Pseudomonadati</taxon>
        <taxon>Pseudomonadota</taxon>
        <taxon>Betaproteobacteria</taxon>
        <taxon>Burkholderiales</taxon>
        <taxon>Sphaerotilaceae</taxon>
        <taxon>Methylibium</taxon>
    </lineage>
</organism>
<protein>
    <submittedName>
        <fullName evidence="4">Putative lipase</fullName>
    </submittedName>
</protein>
<dbReference type="BioCyc" id="MetaCyc:MONOMER-19843"/>
<dbReference type="AlphaFoldDB" id="A2SIK9"/>
<evidence type="ECO:0000313" key="4">
    <source>
        <dbReference type="EMBL" id="ABM95398.1"/>
    </source>
</evidence>
<dbReference type="InterPro" id="IPR050300">
    <property type="entry name" value="GDXG_lipolytic_enzyme"/>
</dbReference>
<dbReference type="eggNOG" id="COG0657">
    <property type="taxonomic scope" value="Bacteria"/>
</dbReference>
<comment type="similarity">
    <text evidence="1">Belongs to the 'GDXG' lipolytic enzyme family.</text>
</comment>
<dbReference type="GO" id="GO:0016787">
    <property type="term" value="F:hydrolase activity"/>
    <property type="evidence" value="ECO:0007669"/>
    <property type="project" value="UniProtKB-KW"/>
</dbReference>
<evidence type="ECO:0000259" key="3">
    <source>
        <dbReference type="Pfam" id="PF07859"/>
    </source>
</evidence>